<dbReference type="CDD" id="cd00067">
    <property type="entry name" value="GAL4"/>
    <property type="match status" value="1"/>
</dbReference>
<dbReference type="GeneID" id="96006310"/>
<dbReference type="RefSeq" id="XP_069229157.1">
    <property type="nucleotide sequence ID" value="XM_069373472.1"/>
</dbReference>
<name>A0AB34KPN4_9PEZI</name>
<feature type="compositionally biased region" description="Basic residues" evidence="3">
    <location>
        <begin position="88"/>
        <end position="97"/>
    </location>
</feature>
<dbReference type="AlphaFoldDB" id="A0AB34KPN4"/>
<feature type="compositionally biased region" description="Low complexity" evidence="3">
    <location>
        <begin position="21"/>
        <end position="33"/>
    </location>
</feature>
<dbReference type="Gene3D" id="4.10.240.10">
    <property type="entry name" value="Zn(2)-C6 fungal-type DNA-binding domain"/>
    <property type="match status" value="1"/>
</dbReference>
<evidence type="ECO:0000256" key="2">
    <source>
        <dbReference type="ARBA" id="ARBA00023242"/>
    </source>
</evidence>
<dbReference type="GO" id="GO:0045944">
    <property type="term" value="P:positive regulation of transcription by RNA polymerase II"/>
    <property type="evidence" value="ECO:0007669"/>
    <property type="project" value="TreeGrafter"/>
</dbReference>
<organism evidence="5 6">
    <name type="scientific">Cladosporium halotolerans</name>
    <dbReference type="NCBI Taxonomy" id="1052096"/>
    <lineage>
        <taxon>Eukaryota</taxon>
        <taxon>Fungi</taxon>
        <taxon>Dikarya</taxon>
        <taxon>Ascomycota</taxon>
        <taxon>Pezizomycotina</taxon>
        <taxon>Dothideomycetes</taxon>
        <taxon>Dothideomycetidae</taxon>
        <taxon>Cladosporiales</taxon>
        <taxon>Cladosporiaceae</taxon>
        <taxon>Cladosporium</taxon>
    </lineage>
</organism>
<dbReference type="Pfam" id="PF00172">
    <property type="entry name" value="Zn_clus"/>
    <property type="match status" value="1"/>
</dbReference>
<dbReference type="InterPro" id="IPR001138">
    <property type="entry name" value="Zn2Cys6_DnaBD"/>
</dbReference>
<feature type="region of interest" description="Disordered" evidence="3">
    <location>
        <begin position="1"/>
        <end position="107"/>
    </location>
</feature>
<evidence type="ECO:0000256" key="1">
    <source>
        <dbReference type="ARBA" id="ARBA00004123"/>
    </source>
</evidence>
<proteinExistence type="predicted"/>
<dbReference type="GO" id="GO:0008270">
    <property type="term" value="F:zinc ion binding"/>
    <property type="evidence" value="ECO:0007669"/>
    <property type="project" value="InterPro"/>
</dbReference>
<dbReference type="InterPro" id="IPR021858">
    <property type="entry name" value="Fun_TF"/>
</dbReference>
<keyword evidence="2" id="KW-0539">Nucleus</keyword>
<gene>
    <name evidence="5" type="ORF">WHR41_04866</name>
</gene>
<evidence type="ECO:0000313" key="5">
    <source>
        <dbReference type="EMBL" id="KAL1586052.1"/>
    </source>
</evidence>
<keyword evidence="6" id="KW-1185">Reference proteome</keyword>
<dbReference type="InterPro" id="IPR036864">
    <property type="entry name" value="Zn2-C6_fun-type_DNA-bd_sf"/>
</dbReference>
<dbReference type="EMBL" id="JAAQHG020000016">
    <property type="protein sequence ID" value="KAL1586052.1"/>
    <property type="molecule type" value="Genomic_DNA"/>
</dbReference>
<dbReference type="GO" id="GO:0005634">
    <property type="term" value="C:nucleus"/>
    <property type="evidence" value="ECO:0007669"/>
    <property type="project" value="UniProtKB-SubCell"/>
</dbReference>
<dbReference type="SMART" id="SM00066">
    <property type="entry name" value="GAL4"/>
    <property type="match status" value="1"/>
</dbReference>
<evidence type="ECO:0000256" key="3">
    <source>
        <dbReference type="SAM" id="MobiDB-lite"/>
    </source>
</evidence>
<dbReference type="PROSITE" id="PS00463">
    <property type="entry name" value="ZN2_CY6_FUNGAL_1"/>
    <property type="match status" value="1"/>
</dbReference>
<protein>
    <recommendedName>
        <fullName evidence="4">Zn(2)-C6 fungal-type domain-containing protein</fullName>
    </recommendedName>
</protein>
<sequence length="573" mass="64085">MDPSSPTESDFTDHRSANYISSSQWSSAGSSSSPEHADSVITPESDDCSEHTIGPKIEELDDNEGLSELSSIEEAKPITRNSAVLPPARKRGRPRKHPITEPRKTAHTRSKTGCATCRRRKKRCDERKPTCLACEKNNVVCEGYEPKQQWRGGKEKALTVRANHIPSDLPLLVPGVDGAVDQLFFQHFTCNVSKVLSVNDYQNPFLEHIVPMSMSHPGLMHSLLSLSGSCLVAKAPTSNWEWEQRQVHHSGKAMGLLSQDLQEAHNHSPNQSAIVSDPSIAQTLILCLETVCSGDRTGLYRVHLNALKTMLTQRQRRFPNEQLRQFILEFLLYHDYSASITASNYPLDQRSIDLMADFHLPEHLLNTTANPTPSPQDPTASSLLGVLDGLFGFISRIRALRDKIRARRALSLAARWDEAIMNDAFAIDAALRAWACPHPPDSPRYAASLLYRQCAWIYLHRSIQLSRPSPAFRQAVDEGLAYLRLLPDSEDGSTQSILLMPLFLLGCAAFERDQRPEISAAFERLQAWSGLGNIGYAREIVEQVWGMMDEGREEETWDLEGIIAGRGWDFLIT</sequence>
<comment type="caution">
    <text evidence="5">The sequence shown here is derived from an EMBL/GenBank/DDBJ whole genome shotgun (WGS) entry which is preliminary data.</text>
</comment>
<dbReference type="GO" id="GO:0000976">
    <property type="term" value="F:transcription cis-regulatory region binding"/>
    <property type="evidence" value="ECO:0007669"/>
    <property type="project" value="TreeGrafter"/>
</dbReference>
<dbReference type="Proteomes" id="UP000803884">
    <property type="component" value="Unassembled WGS sequence"/>
</dbReference>
<dbReference type="PANTHER" id="PTHR37534:SF38">
    <property type="entry name" value="ZN(2)-C6 FUNGAL-TYPE DOMAIN-CONTAINING PROTEIN"/>
    <property type="match status" value="1"/>
</dbReference>
<dbReference type="Pfam" id="PF11951">
    <property type="entry name" value="Fungal_trans_2"/>
    <property type="match status" value="1"/>
</dbReference>
<dbReference type="PANTHER" id="PTHR37534">
    <property type="entry name" value="TRANSCRIPTIONAL ACTIVATOR PROTEIN UGA3"/>
    <property type="match status" value="1"/>
</dbReference>
<feature type="domain" description="Zn(2)-C6 fungal-type" evidence="4">
    <location>
        <begin position="113"/>
        <end position="141"/>
    </location>
</feature>
<dbReference type="SUPFAM" id="SSF57701">
    <property type="entry name" value="Zn2/Cys6 DNA-binding domain"/>
    <property type="match status" value="1"/>
</dbReference>
<dbReference type="PROSITE" id="PS50048">
    <property type="entry name" value="ZN2_CY6_FUNGAL_2"/>
    <property type="match status" value="1"/>
</dbReference>
<comment type="subcellular location">
    <subcellularLocation>
        <location evidence="1">Nucleus</location>
    </subcellularLocation>
</comment>
<dbReference type="GO" id="GO:0000981">
    <property type="term" value="F:DNA-binding transcription factor activity, RNA polymerase II-specific"/>
    <property type="evidence" value="ECO:0007669"/>
    <property type="project" value="InterPro"/>
</dbReference>
<evidence type="ECO:0000313" key="6">
    <source>
        <dbReference type="Proteomes" id="UP000803884"/>
    </source>
</evidence>
<accession>A0AB34KPN4</accession>
<evidence type="ECO:0000259" key="4">
    <source>
        <dbReference type="PROSITE" id="PS50048"/>
    </source>
</evidence>
<reference evidence="5 6" key="1">
    <citation type="journal article" date="2020" name="Microbiol. Resour. Announc.">
        <title>Draft Genome Sequence of a Cladosporium Species Isolated from the Mesophotic Ascidian Didemnum maculosum.</title>
        <authorList>
            <person name="Gioti A."/>
            <person name="Siaperas R."/>
            <person name="Nikolaivits E."/>
            <person name="Le Goff G."/>
            <person name="Ouazzani J."/>
            <person name="Kotoulas G."/>
            <person name="Topakas E."/>
        </authorList>
    </citation>
    <scope>NUCLEOTIDE SEQUENCE [LARGE SCALE GENOMIC DNA]</scope>
    <source>
        <strain evidence="5 6">TM138-S3</strain>
    </source>
</reference>